<sequence length="89" mass="9946">MSKKPELSNKTGIILDTFEKITEGGSVDIMEIVKTHPSFKSMSETNIIKSIGKSIYSLNKDGRIKRVSPGVYKFVSKIPQNLPALRHKI</sequence>
<evidence type="ECO:0008006" key="3">
    <source>
        <dbReference type="Google" id="ProtNLM"/>
    </source>
</evidence>
<keyword evidence="2" id="KW-1185">Reference proteome</keyword>
<dbReference type="EnsemblBacteria" id="ABK77411">
    <property type="protein sequence ID" value="ABK77411"/>
    <property type="gene ID" value="CENSYa_0778"/>
</dbReference>
<dbReference type="HOGENOM" id="CLU_2447531_0_0_2"/>
<dbReference type="EMBL" id="DP000238">
    <property type="protein sequence ID" value="ABK77411.1"/>
    <property type="molecule type" value="Genomic_DNA"/>
</dbReference>
<reference evidence="1 2" key="1">
    <citation type="journal article" date="2006" name="Proc. Natl. Acad. Sci. U.S.A.">
        <title>Genomic analysis of the uncultivated marine crenarchaeote Cenarchaeum symbiosum.</title>
        <authorList>
            <person name="Hallam S.J."/>
            <person name="Konstantinidis K.T."/>
            <person name="Putnam N."/>
            <person name="Schleper C."/>
            <person name="Watanabe Y."/>
            <person name="Sugahara J."/>
            <person name="Preston C."/>
            <person name="de la Torre J."/>
            <person name="Richardson P.M."/>
            <person name="DeLong E.F."/>
        </authorList>
    </citation>
    <scope>NUCLEOTIDE SEQUENCE [LARGE SCALE GENOMIC DNA]</scope>
    <source>
        <strain evidence="2">A</strain>
    </source>
</reference>
<dbReference type="Proteomes" id="UP000000758">
    <property type="component" value="Chromosome"/>
</dbReference>
<evidence type="ECO:0000313" key="2">
    <source>
        <dbReference type="Proteomes" id="UP000000758"/>
    </source>
</evidence>
<proteinExistence type="predicted"/>
<accession>A0RVP4</accession>
<protein>
    <recommendedName>
        <fullName evidence="3">HTH HARE-type domain-containing protein</fullName>
    </recommendedName>
</protein>
<evidence type="ECO:0000313" key="1">
    <source>
        <dbReference type="EMBL" id="ABK77411.1"/>
    </source>
</evidence>
<organism evidence="1 2">
    <name type="scientific">Cenarchaeum symbiosum (strain A)</name>
    <dbReference type="NCBI Taxonomy" id="414004"/>
    <lineage>
        <taxon>Archaea</taxon>
        <taxon>Nitrososphaerota</taxon>
        <taxon>Candidatus Cenarchaeales</taxon>
        <taxon>Candidatus Cenarchaeaceae</taxon>
        <taxon>Candidatus Cenarchaeum</taxon>
    </lineage>
</organism>
<name>A0RVP4_CENSY</name>
<dbReference type="AlphaFoldDB" id="A0RVP4"/>
<gene>
    <name evidence="1" type="ordered locus">CENSYa_0778</name>
</gene>
<dbReference type="KEGG" id="csy:CENSYa_0778"/>